<dbReference type="EMBL" id="VWSG01000011">
    <property type="protein sequence ID" value="KAA5532790.1"/>
    <property type="molecule type" value="Genomic_DNA"/>
</dbReference>
<comment type="caution">
    <text evidence="1">The sequence shown here is derived from an EMBL/GenBank/DDBJ whole genome shotgun (WGS) entry which is preliminary data.</text>
</comment>
<protein>
    <submittedName>
        <fullName evidence="1">Uncharacterized protein</fullName>
    </submittedName>
</protein>
<dbReference type="Proteomes" id="UP000325141">
    <property type="component" value="Unassembled WGS sequence"/>
</dbReference>
<name>A0A5M6CEB4_9FLAO</name>
<accession>A0A5M6CEB4</accession>
<evidence type="ECO:0000313" key="1">
    <source>
        <dbReference type="EMBL" id="KAA5532790.1"/>
    </source>
</evidence>
<dbReference type="RefSeq" id="WP_150013997.1">
    <property type="nucleotide sequence ID" value="NZ_VWSG01000011.1"/>
</dbReference>
<dbReference type="AlphaFoldDB" id="A0A5M6CEB4"/>
<sequence length="89" mass="10247">MNVTFTFKNETVRKAYCMLTGEVITDEQIVEQFGNLDPIDVGDGMAELEQIAFLSAIISLVVETKKRDRAKSKFEQKLEEIKENYKKKI</sequence>
<reference evidence="1 2" key="1">
    <citation type="submission" date="2019-09" db="EMBL/GenBank/DDBJ databases">
        <title>Genome sequence and assembly of Flavobacterium sp.</title>
        <authorList>
            <person name="Chhetri G."/>
        </authorList>
    </citation>
    <scope>NUCLEOTIDE SEQUENCE [LARGE SCALE GENOMIC DNA]</scope>
    <source>
        <strain evidence="1 2">SNL9</strain>
    </source>
</reference>
<gene>
    <name evidence="1" type="ORF">F0460_13170</name>
</gene>
<proteinExistence type="predicted"/>
<organism evidence="1 2">
    <name type="scientific">Paenimyroides baculatum</name>
    <dbReference type="NCBI Taxonomy" id="2608000"/>
    <lineage>
        <taxon>Bacteria</taxon>
        <taxon>Pseudomonadati</taxon>
        <taxon>Bacteroidota</taxon>
        <taxon>Flavobacteriia</taxon>
        <taxon>Flavobacteriales</taxon>
        <taxon>Flavobacteriaceae</taxon>
        <taxon>Paenimyroides</taxon>
    </lineage>
</organism>
<keyword evidence="2" id="KW-1185">Reference proteome</keyword>
<evidence type="ECO:0000313" key="2">
    <source>
        <dbReference type="Proteomes" id="UP000325141"/>
    </source>
</evidence>